<dbReference type="OrthoDB" id="7305308at2759"/>
<dbReference type="CDD" id="cd04301">
    <property type="entry name" value="NAT_SF"/>
    <property type="match status" value="1"/>
</dbReference>
<accession>A0A0S3STQ2</accession>
<dbReference type="Gene3D" id="3.40.630.30">
    <property type="match status" value="1"/>
</dbReference>
<proteinExistence type="predicted"/>
<dbReference type="Proteomes" id="UP000291084">
    <property type="component" value="Chromosome 8"/>
</dbReference>
<dbReference type="EMBL" id="AP015041">
    <property type="protein sequence ID" value="BAT96221.1"/>
    <property type="molecule type" value="Genomic_DNA"/>
</dbReference>
<dbReference type="InterPro" id="IPR051016">
    <property type="entry name" value="Diverse_Substrate_AcTransf"/>
</dbReference>
<keyword evidence="5" id="KW-1185">Reference proteome</keyword>
<keyword evidence="1" id="KW-0808">Transferase</keyword>
<reference evidence="4 5" key="1">
    <citation type="journal article" date="2015" name="Sci. Rep.">
        <title>The power of single molecule real-time sequencing technology in the de novo assembly of a eukaryotic genome.</title>
        <authorList>
            <person name="Sakai H."/>
            <person name="Naito K."/>
            <person name="Ogiso-Tanaka E."/>
            <person name="Takahashi Y."/>
            <person name="Iseki K."/>
            <person name="Muto C."/>
            <person name="Satou K."/>
            <person name="Teruya K."/>
            <person name="Shiroma A."/>
            <person name="Shimoji M."/>
            <person name="Hirano T."/>
            <person name="Itoh T."/>
            <person name="Kaga A."/>
            <person name="Tomooka N."/>
        </authorList>
    </citation>
    <scope>NUCLEOTIDE SEQUENCE [LARGE SCALE GENOMIC DNA]</scope>
    <source>
        <strain evidence="5">cv. Shumari</strain>
    </source>
</reference>
<protein>
    <recommendedName>
        <fullName evidence="3">N-acetyltransferase domain-containing protein</fullName>
    </recommendedName>
</protein>
<dbReference type="InterPro" id="IPR016181">
    <property type="entry name" value="Acyl_CoA_acyltransferase"/>
</dbReference>
<dbReference type="GO" id="GO:0008080">
    <property type="term" value="F:N-acetyltransferase activity"/>
    <property type="evidence" value="ECO:0007669"/>
    <property type="project" value="UniProtKB-ARBA"/>
</dbReference>
<dbReference type="Pfam" id="PF00583">
    <property type="entry name" value="Acetyltransf_1"/>
    <property type="match status" value="1"/>
</dbReference>
<gene>
    <name evidence="4" type="primary">Vigan.08G312500</name>
    <name evidence="4" type="ORF">VIGAN_08312500</name>
</gene>
<dbReference type="PROSITE" id="PS51186">
    <property type="entry name" value="GNAT"/>
    <property type="match status" value="1"/>
</dbReference>
<dbReference type="AlphaFoldDB" id="A0A0S3STQ2"/>
<evidence type="ECO:0000313" key="5">
    <source>
        <dbReference type="Proteomes" id="UP000291084"/>
    </source>
</evidence>
<dbReference type="InterPro" id="IPR000182">
    <property type="entry name" value="GNAT_dom"/>
</dbReference>
<keyword evidence="2" id="KW-0012">Acyltransferase</keyword>
<dbReference type="SUPFAM" id="SSF55729">
    <property type="entry name" value="Acyl-CoA N-acyltransferases (Nat)"/>
    <property type="match status" value="1"/>
</dbReference>
<sequence>MAPAAPQTPTPETTPLGHQLFTRIRLATPSDIPHIHKLIHQMAVFERLTHLFSATESSLSATLFSPTVQPFHSFTILLLEASPTLFPVSTFDSNPFFKPLTEVVNLRLPFEDPERDTFKSMDDVTVVGYVMFFPNYSTFLGKPGFYVENLYVRECYRRMGFGKILFSAVAKEAVKMKYGRVDWVVLDWNVNALRFYEDMGAEIVEEYKFFRLTGKALQASGHAH</sequence>
<dbReference type="PANTHER" id="PTHR10545:SF29">
    <property type="entry name" value="GH14572P-RELATED"/>
    <property type="match status" value="1"/>
</dbReference>
<evidence type="ECO:0000256" key="2">
    <source>
        <dbReference type="ARBA" id="ARBA00023315"/>
    </source>
</evidence>
<feature type="domain" description="N-acetyltransferase" evidence="3">
    <location>
        <begin position="76"/>
        <end position="218"/>
    </location>
</feature>
<evidence type="ECO:0000259" key="3">
    <source>
        <dbReference type="PROSITE" id="PS51186"/>
    </source>
</evidence>
<dbReference type="PANTHER" id="PTHR10545">
    <property type="entry name" value="DIAMINE N-ACETYLTRANSFERASE"/>
    <property type="match status" value="1"/>
</dbReference>
<evidence type="ECO:0000256" key="1">
    <source>
        <dbReference type="ARBA" id="ARBA00022679"/>
    </source>
</evidence>
<name>A0A0S3STQ2_PHAAN</name>
<evidence type="ECO:0000313" key="4">
    <source>
        <dbReference type="EMBL" id="BAT96221.1"/>
    </source>
</evidence>
<organism evidence="4 5">
    <name type="scientific">Vigna angularis var. angularis</name>
    <dbReference type="NCBI Taxonomy" id="157739"/>
    <lineage>
        <taxon>Eukaryota</taxon>
        <taxon>Viridiplantae</taxon>
        <taxon>Streptophyta</taxon>
        <taxon>Embryophyta</taxon>
        <taxon>Tracheophyta</taxon>
        <taxon>Spermatophyta</taxon>
        <taxon>Magnoliopsida</taxon>
        <taxon>eudicotyledons</taxon>
        <taxon>Gunneridae</taxon>
        <taxon>Pentapetalae</taxon>
        <taxon>rosids</taxon>
        <taxon>fabids</taxon>
        <taxon>Fabales</taxon>
        <taxon>Fabaceae</taxon>
        <taxon>Papilionoideae</taxon>
        <taxon>50 kb inversion clade</taxon>
        <taxon>NPAAA clade</taxon>
        <taxon>indigoferoid/millettioid clade</taxon>
        <taxon>Phaseoleae</taxon>
        <taxon>Vigna</taxon>
    </lineage>
</organism>
<dbReference type="FunFam" id="3.40.630.30:FF:000099">
    <property type="entry name" value="probable acetyltransferase NATA1-like"/>
    <property type="match status" value="1"/>
</dbReference>